<organism evidence="1">
    <name type="scientific">Oryza punctata</name>
    <name type="common">Red rice</name>
    <dbReference type="NCBI Taxonomy" id="4537"/>
    <lineage>
        <taxon>Eukaryota</taxon>
        <taxon>Viridiplantae</taxon>
        <taxon>Streptophyta</taxon>
        <taxon>Embryophyta</taxon>
        <taxon>Tracheophyta</taxon>
        <taxon>Spermatophyta</taxon>
        <taxon>Magnoliopsida</taxon>
        <taxon>Liliopsida</taxon>
        <taxon>Poales</taxon>
        <taxon>Poaceae</taxon>
        <taxon>BOP clade</taxon>
        <taxon>Oryzoideae</taxon>
        <taxon>Oryzeae</taxon>
        <taxon>Oryzinae</taxon>
        <taxon>Oryza</taxon>
    </lineage>
</organism>
<dbReference type="Gramene" id="OPUNC12G07240.1">
    <property type="protein sequence ID" value="OPUNC12G07240.1"/>
    <property type="gene ID" value="OPUNC12G07240"/>
</dbReference>
<protein>
    <submittedName>
        <fullName evidence="1">Uncharacterized protein</fullName>
    </submittedName>
</protein>
<reference evidence="1" key="1">
    <citation type="submission" date="2015-04" db="UniProtKB">
        <authorList>
            <consortium name="EnsemblPlants"/>
        </authorList>
    </citation>
    <scope>IDENTIFICATION</scope>
</reference>
<name>A0A0E0ML59_ORYPU</name>
<dbReference type="AlphaFoldDB" id="A0A0E0ML59"/>
<keyword evidence="2" id="KW-1185">Reference proteome</keyword>
<accession>A0A0E0ML59</accession>
<dbReference type="Proteomes" id="UP000026962">
    <property type="component" value="Chromosome 12"/>
</dbReference>
<reference evidence="1" key="2">
    <citation type="submission" date="2018-05" db="EMBL/GenBank/DDBJ databases">
        <title>OpunRS2 (Oryza punctata Reference Sequence Version 2).</title>
        <authorList>
            <person name="Zhang J."/>
            <person name="Kudrna D."/>
            <person name="Lee S."/>
            <person name="Talag J."/>
            <person name="Welchert J."/>
            <person name="Wing R.A."/>
        </authorList>
    </citation>
    <scope>NUCLEOTIDE SEQUENCE [LARGE SCALE GENOMIC DNA]</scope>
</reference>
<proteinExistence type="predicted"/>
<evidence type="ECO:0000313" key="1">
    <source>
        <dbReference type="EnsemblPlants" id="OPUNC12G07240.1"/>
    </source>
</evidence>
<sequence length="166" mass="19117">MLREHGCEHIAVFPQMLKDSLPENISGIRAVLKDFCRPYWGPEGMLIGPDCHWEQLAKDADAEDPEQNIEPAVGAKMKAKLATDLLGRKVPRITLRVAKHELKIFHRQVPAKIKYPCAPVSREMIINGRGYLVLKVAKWMKNHPGRTLEDFDHNYYRCRVDTTLFR</sequence>
<evidence type="ECO:0000313" key="2">
    <source>
        <dbReference type="Proteomes" id="UP000026962"/>
    </source>
</evidence>
<dbReference type="HOGENOM" id="CLU_1605351_0_0_1"/>
<dbReference type="EnsemblPlants" id="OPUNC12G07240.1">
    <property type="protein sequence ID" value="OPUNC12G07240.1"/>
    <property type="gene ID" value="OPUNC12G07240"/>
</dbReference>